<evidence type="ECO:0000313" key="9">
    <source>
        <dbReference type="Proteomes" id="UP000029641"/>
    </source>
</evidence>
<dbReference type="EMBL" id="BBNY01000002">
    <property type="protein sequence ID" value="GAL88330.1"/>
    <property type="molecule type" value="Genomic_DNA"/>
</dbReference>
<dbReference type="RefSeq" id="WP_042244333.1">
    <property type="nucleotide sequence ID" value="NZ_BBNR01000012.1"/>
</dbReference>
<feature type="domain" description="DNA mismatch repair proteins mutS family" evidence="5">
    <location>
        <begin position="418"/>
        <end position="590"/>
    </location>
</feature>
<keyword evidence="4" id="KW-1133">Transmembrane helix</keyword>
<protein>
    <submittedName>
        <fullName evidence="6">MutS-related protein family 1</fullName>
    </submittedName>
</protein>
<evidence type="ECO:0000313" key="6">
    <source>
        <dbReference type="EMBL" id="GAL67717.1"/>
    </source>
</evidence>
<feature type="transmembrane region" description="Helical" evidence="4">
    <location>
        <begin position="53"/>
        <end position="71"/>
    </location>
</feature>
<proteinExistence type="predicted"/>
<keyword evidence="2" id="KW-0067">ATP-binding</keyword>
<gene>
    <name evidence="6" type="ORF">JCM19301_1004</name>
    <name evidence="7" type="ORF">JCM19302_332</name>
    <name evidence="8" type="ORF">JCM19538_1656</name>
</gene>
<dbReference type="SMART" id="SM00534">
    <property type="entry name" value="MUTSac"/>
    <property type="match status" value="1"/>
</dbReference>
<keyword evidence="3" id="KW-0238">DNA-binding</keyword>
<evidence type="ECO:0000256" key="4">
    <source>
        <dbReference type="SAM" id="Phobius"/>
    </source>
</evidence>
<feature type="transmembrane region" description="Helical" evidence="4">
    <location>
        <begin position="211"/>
        <end position="232"/>
    </location>
</feature>
<dbReference type="GO" id="GO:0030983">
    <property type="term" value="F:mismatched DNA binding"/>
    <property type="evidence" value="ECO:0007669"/>
    <property type="project" value="InterPro"/>
</dbReference>
<dbReference type="eggNOG" id="COG0249">
    <property type="taxonomic scope" value="Bacteria"/>
</dbReference>
<evidence type="ECO:0000313" key="8">
    <source>
        <dbReference type="EMBL" id="GAL88330.1"/>
    </source>
</evidence>
<organism evidence="6 9">
    <name type="scientific">Jejuia pallidilutea</name>
    <dbReference type="NCBI Taxonomy" id="504487"/>
    <lineage>
        <taxon>Bacteria</taxon>
        <taxon>Pseudomonadati</taxon>
        <taxon>Bacteroidota</taxon>
        <taxon>Flavobacteriia</taxon>
        <taxon>Flavobacteriales</taxon>
        <taxon>Flavobacteriaceae</taxon>
        <taxon>Jejuia</taxon>
    </lineage>
</organism>
<keyword evidence="1" id="KW-0547">Nucleotide-binding</keyword>
<dbReference type="GO" id="GO:0006298">
    <property type="term" value="P:mismatch repair"/>
    <property type="evidence" value="ECO:0007669"/>
    <property type="project" value="InterPro"/>
</dbReference>
<sequence>MKHSNPQSYYKTHLESYTLKSKQLYKSMSMYSFFRILVFMATGFGIYFTFSTWQISILIGVTGILLFVFLLSKYTDVKQQRAFYNALVKINEEEIAIASGDFHNREKGLEFQDPKHFYSLDIDLFGRGSFFQFINRTAINEGKIQLAQTLKANNIINVELRQEAIKELASKSKWRQFYGANASLVTVETPAKQIIDWLNNYKTFMPKIMKWLPIVFSILSIVVFGLITAEIITNQKVLGYWLFLGLGLTGMYVKKTNELSSHVDKIKDTFRQYAVLLDLIENEIFQSELLKEKQKQIQLDQEKASVIFKKLSRSLDALDNRNNIIGAIFGNGLFLTDIKNSYRIERWIENYGDKVEDWFKTVSFFDAYNSLGNFTFNHPEFVFPKITNANEVIKAKGLGHPLLNKYKRVDSDVTINNEQFFIVTGANMAGKSTFLRTVSLHIVMANVGLPVCAKASTYNPIKLITSMRTSDSLTDDSSYFFSELTRLKFIVDTIKTEPYFIVLDEILKGTNSTDKAIGSRKFVEKLVATNATGIIATHDLSLCEIEQELSAVKNYYFDAEIIDDELHFDYTLKEGICKNMNASFLLKKMDIV</sequence>
<accession>A0A090WJS8</accession>
<dbReference type="STRING" id="504487.JCM19538_1656"/>
<dbReference type="Proteomes" id="UP000029641">
    <property type="component" value="Unassembled WGS sequence"/>
</dbReference>
<dbReference type="PANTHER" id="PTHR11361">
    <property type="entry name" value="DNA MISMATCH REPAIR PROTEIN MUTS FAMILY MEMBER"/>
    <property type="match status" value="1"/>
</dbReference>
<dbReference type="InterPro" id="IPR027417">
    <property type="entry name" value="P-loop_NTPase"/>
</dbReference>
<dbReference type="GO" id="GO:0005829">
    <property type="term" value="C:cytosol"/>
    <property type="evidence" value="ECO:0007669"/>
    <property type="project" value="TreeGrafter"/>
</dbReference>
<evidence type="ECO:0000256" key="3">
    <source>
        <dbReference type="ARBA" id="ARBA00023125"/>
    </source>
</evidence>
<keyword evidence="4" id="KW-0812">Transmembrane</keyword>
<dbReference type="InterPro" id="IPR045076">
    <property type="entry name" value="MutS"/>
</dbReference>
<keyword evidence="4" id="KW-0472">Membrane</keyword>
<dbReference type="GO" id="GO:0140664">
    <property type="term" value="F:ATP-dependent DNA damage sensor activity"/>
    <property type="evidence" value="ECO:0007669"/>
    <property type="project" value="InterPro"/>
</dbReference>
<evidence type="ECO:0000259" key="5">
    <source>
        <dbReference type="SMART" id="SM00534"/>
    </source>
</evidence>
<dbReference type="GO" id="GO:0005524">
    <property type="term" value="F:ATP binding"/>
    <property type="evidence" value="ECO:0007669"/>
    <property type="project" value="UniProtKB-KW"/>
</dbReference>
<dbReference type="InterPro" id="IPR000432">
    <property type="entry name" value="DNA_mismatch_repair_MutS_C"/>
</dbReference>
<dbReference type="Gene3D" id="3.40.50.300">
    <property type="entry name" value="P-loop containing nucleotide triphosphate hydrolases"/>
    <property type="match status" value="1"/>
</dbReference>
<comment type="caution">
    <text evidence="6">The sequence shown here is derived from an EMBL/GenBank/DDBJ whole genome shotgun (WGS) entry which is preliminary data.</text>
</comment>
<feature type="transmembrane region" description="Helical" evidence="4">
    <location>
        <begin position="28"/>
        <end position="47"/>
    </location>
</feature>
<dbReference type="Proteomes" id="UP000030184">
    <property type="component" value="Unassembled WGS sequence"/>
</dbReference>
<dbReference type="EMBL" id="BBNR01000012">
    <property type="protein sequence ID" value="GAL67717.1"/>
    <property type="molecule type" value="Genomic_DNA"/>
</dbReference>
<evidence type="ECO:0000313" key="10">
    <source>
        <dbReference type="Proteomes" id="UP000030184"/>
    </source>
</evidence>
<dbReference type="SUPFAM" id="SSF52540">
    <property type="entry name" value="P-loop containing nucleoside triphosphate hydrolases"/>
    <property type="match status" value="1"/>
</dbReference>
<evidence type="ECO:0000256" key="2">
    <source>
        <dbReference type="ARBA" id="ARBA00022840"/>
    </source>
</evidence>
<evidence type="ECO:0000256" key="1">
    <source>
        <dbReference type="ARBA" id="ARBA00022741"/>
    </source>
</evidence>
<evidence type="ECO:0000313" key="7">
    <source>
        <dbReference type="EMBL" id="GAL71987.1"/>
    </source>
</evidence>
<name>A0A090WJS8_9FLAO</name>
<reference evidence="10" key="1">
    <citation type="journal article" date="2014" name="Genome Announc.">
        <title>Draft Genome Sequence of Marine Flavobacterium Jejuia pallidilutea Strain 11shimoA1 and Pigmentation Mutants.</title>
        <authorList>
            <person name="Takatani N."/>
            <person name="Nakanishi M."/>
            <person name="Meirelles P."/>
            <person name="Mino S."/>
            <person name="Suda W."/>
            <person name="Oshima K."/>
            <person name="Hattori M."/>
            <person name="Ohkuma M."/>
            <person name="Hosokawa M."/>
            <person name="Miyashita K."/>
            <person name="Thompson F.L."/>
            <person name="Niwa A."/>
            <person name="Sawabe T."/>
            <person name="Sawabe T."/>
        </authorList>
    </citation>
    <scope>NUCLEOTIDE SEQUENCE [LARGE SCALE GENOMIC DNA]</scope>
    <source>
        <strain evidence="10">JCM 19538</strain>
    </source>
</reference>
<dbReference type="AlphaFoldDB" id="A0A090WJS8"/>
<dbReference type="Proteomes" id="UP000029646">
    <property type="component" value="Unassembled WGS sequence"/>
</dbReference>
<dbReference type="PANTHER" id="PTHR11361:SF99">
    <property type="entry name" value="DNA MISMATCH REPAIR PROTEIN"/>
    <property type="match status" value="1"/>
</dbReference>
<keyword evidence="10" id="KW-1185">Reference proteome</keyword>
<dbReference type="Pfam" id="PF00488">
    <property type="entry name" value="MutS_V"/>
    <property type="match status" value="1"/>
</dbReference>
<dbReference type="OrthoDB" id="9802448at2"/>
<dbReference type="EMBL" id="BBNS01000018">
    <property type="protein sequence ID" value="GAL71987.1"/>
    <property type="molecule type" value="Genomic_DNA"/>
</dbReference>